<reference evidence="3" key="1">
    <citation type="submission" date="2021-01" db="EMBL/GenBank/DDBJ databases">
        <title>Whole genome shotgun sequence of Acrocarpospora phusangensis NBRC 108782.</title>
        <authorList>
            <person name="Komaki H."/>
            <person name="Tamura T."/>
        </authorList>
    </citation>
    <scope>NUCLEOTIDE SEQUENCE</scope>
    <source>
        <strain evidence="3">NBRC 108782</strain>
    </source>
</reference>
<evidence type="ECO:0000313" key="4">
    <source>
        <dbReference type="Proteomes" id="UP000640052"/>
    </source>
</evidence>
<evidence type="ECO:0000259" key="2">
    <source>
        <dbReference type="Pfam" id="PF22776"/>
    </source>
</evidence>
<keyword evidence="4" id="KW-1185">Reference proteome</keyword>
<evidence type="ECO:0000256" key="1">
    <source>
        <dbReference type="ARBA" id="ARBA00022847"/>
    </source>
</evidence>
<feature type="domain" description="K+ potassium transporter C-terminal" evidence="2">
    <location>
        <begin position="149"/>
        <end position="293"/>
    </location>
</feature>
<proteinExistence type="predicted"/>
<gene>
    <name evidence="3" type="ORF">Aph01nite_18870</name>
</gene>
<comment type="caution">
    <text evidence="3">The sequence shown here is derived from an EMBL/GenBank/DDBJ whole genome shotgun (WGS) entry which is preliminary data.</text>
</comment>
<dbReference type="InterPro" id="IPR053952">
    <property type="entry name" value="K_trans_C"/>
</dbReference>
<protein>
    <recommendedName>
        <fullName evidence="2">K+ potassium transporter C-terminal domain-containing protein</fullName>
    </recommendedName>
</protein>
<dbReference type="EMBL" id="BOOA01000011">
    <property type="protein sequence ID" value="GIH23577.1"/>
    <property type="molecule type" value="Genomic_DNA"/>
</dbReference>
<keyword evidence="1" id="KW-0813">Transport</keyword>
<dbReference type="AlphaFoldDB" id="A0A919QC28"/>
<dbReference type="Pfam" id="PF22776">
    <property type="entry name" value="K_trans_C"/>
    <property type="match status" value="1"/>
</dbReference>
<organism evidence="3 4">
    <name type="scientific">Acrocarpospora phusangensis</name>
    <dbReference type="NCBI Taxonomy" id="1070424"/>
    <lineage>
        <taxon>Bacteria</taxon>
        <taxon>Bacillati</taxon>
        <taxon>Actinomycetota</taxon>
        <taxon>Actinomycetes</taxon>
        <taxon>Streptosporangiales</taxon>
        <taxon>Streptosporangiaceae</taxon>
        <taxon>Acrocarpospora</taxon>
    </lineage>
</organism>
<sequence>MTTSQPFAPSSVGTAWKELFLLAARDLVTPGAYEPGDRLALLAGALAEDEPWMRAFLGWTREQHALRSFGLAVTLEFVAARLTAKLTTAADARRMIDAAMVQADEPGLLQSAFAGLRDELPGRELRHRLLRPGRHRARGHRCRGALLNRGKQTAPLAMRANVEHNHVRHDNVIIMSIETEPVPRVPAGERITVDDLGYADDGIIHVTARFGYMETPDVPGALAALDPVKAEGRSQLDQASYFLSKIELRRGTAPTMAPWRKRLFIATSHITADAAEYFGLPRDRTVIMGSHIEV</sequence>
<dbReference type="RefSeq" id="WP_239161519.1">
    <property type="nucleotide sequence ID" value="NZ_BOOA01000011.1"/>
</dbReference>
<accession>A0A919QC28</accession>
<evidence type="ECO:0000313" key="3">
    <source>
        <dbReference type="EMBL" id="GIH23577.1"/>
    </source>
</evidence>
<dbReference type="Proteomes" id="UP000640052">
    <property type="component" value="Unassembled WGS sequence"/>
</dbReference>
<dbReference type="GO" id="GO:0015293">
    <property type="term" value="F:symporter activity"/>
    <property type="evidence" value="ECO:0007669"/>
    <property type="project" value="UniProtKB-KW"/>
</dbReference>
<keyword evidence="1" id="KW-0769">Symport</keyword>
<name>A0A919QC28_9ACTN</name>